<evidence type="ECO:0000256" key="1">
    <source>
        <dbReference type="SAM" id="MobiDB-lite"/>
    </source>
</evidence>
<evidence type="ECO:0000313" key="3">
    <source>
        <dbReference type="Proteomes" id="UP000800094"/>
    </source>
</evidence>
<sequence length="85" mass="9266">MLDPRTAPGEKLSVGKSPPSMGARHFSLCCPPLLFPPRTPSTKPNPKSQTQTPPTSPFFSAPSIPYRSTTIPLLRIRLTSPPRID</sequence>
<protein>
    <submittedName>
        <fullName evidence="2">Uncharacterized protein</fullName>
    </submittedName>
</protein>
<proteinExistence type="predicted"/>
<name>A0A6A6I6X5_9PLEO</name>
<dbReference type="GeneID" id="54589490"/>
<gene>
    <name evidence="2" type="ORF">BU26DRAFT_65328</name>
</gene>
<evidence type="ECO:0000313" key="2">
    <source>
        <dbReference type="EMBL" id="KAF2246275.1"/>
    </source>
</evidence>
<organism evidence="2 3">
    <name type="scientific">Trematosphaeria pertusa</name>
    <dbReference type="NCBI Taxonomy" id="390896"/>
    <lineage>
        <taxon>Eukaryota</taxon>
        <taxon>Fungi</taxon>
        <taxon>Dikarya</taxon>
        <taxon>Ascomycota</taxon>
        <taxon>Pezizomycotina</taxon>
        <taxon>Dothideomycetes</taxon>
        <taxon>Pleosporomycetidae</taxon>
        <taxon>Pleosporales</taxon>
        <taxon>Massarineae</taxon>
        <taxon>Trematosphaeriaceae</taxon>
        <taxon>Trematosphaeria</taxon>
    </lineage>
</organism>
<feature type="region of interest" description="Disordered" evidence="1">
    <location>
        <begin position="1"/>
        <end position="64"/>
    </location>
</feature>
<keyword evidence="3" id="KW-1185">Reference proteome</keyword>
<reference evidence="2" key="1">
    <citation type="journal article" date="2020" name="Stud. Mycol.">
        <title>101 Dothideomycetes genomes: a test case for predicting lifestyles and emergence of pathogens.</title>
        <authorList>
            <person name="Haridas S."/>
            <person name="Albert R."/>
            <person name="Binder M."/>
            <person name="Bloem J."/>
            <person name="Labutti K."/>
            <person name="Salamov A."/>
            <person name="Andreopoulos B."/>
            <person name="Baker S."/>
            <person name="Barry K."/>
            <person name="Bills G."/>
            <person name="Bluhm B."/>
            <person name="Cannon C."/>
            <person name="Castanera R."/>
            <person name="Culley D."/>
            <person name="Daum C."/>
            <person name="Ezra D."/>
            <person name="Gonzalez J."/>
            <person name="Henrissat B."/>
            <person name="Kuo A."/>
            <person name="Liang C."/>
            <person name="Lipzen A."/>
            <person name="Lutzoni F."/>
            <person name="Magnuson J."/>
            <person name="Mondo S."/>
            <person name="Nolan M."/>
            <person name="Ohm R."/>
            <person name="Pangilinan J."/>
            <person name="Park H.-J."/>
            <person name="Ramirez L."/>
            <person name="Alfaro M."/>
            <person name="Sun H."/>
            <person name="Tritt A."/>
            <person name="Yoshinaga Y."/>
            <person name="Zwiers L.-H."/>
            <person name="Turgeon B."/>
            <person name="Goodwin S."/>
            <person name="Spatafora J."/>
            <person name="Crous P."/>
            <person name="Grigoriev I."/>
        </authorList>
    </citation>
    <scope>NUCLEOTIDE SEQUENCE</scope>
    <source>
        <strain evidence="2">CBS 122368</strain>
    </source>
</reference>
<dbReference type="EMBL" id="ML987199">
    <property type="protein sequence ID" value="KAF2246275.1"/>
    <property type="molecule type" value="Genomic_DNA"/>
</dbReference>
<dbReference type="Proteomes" id="UP000800094">
    <property type="component" value="Unassembled WGS sequence"/>
</dbReference>
<dbReference type="RefSeq" id="XP_033681279.1">
    <property type="nucleotide sequence ID" value="XM_033836160.1"/>
</dbReference>
<accession>A0A6A6I6X5</accession>
<dbReference type="AlphaFoldDB" id="A0A6A6I6X5"/>
<feature type="compositionally biased region" description="Low complexity" evidence="1">
    <location>
        <begin position="40"/>
        <end position="64"/>
    </location>
</feature>